<dbReference type="InterPro" id="IPR001451">
    <property type="entry name" value="Hexapep"/>
</dbReference>
<feature type="region of interest" description="Disordered" evidence="4">
    <location>
        <begin position="329"/>
        <end position="407"/>
    </location>
</feature>
<evidence type="ECO:0000256" key="3">
    <source>
        <dbReference type="ARBA" id="ARBA00023242"/>
    </source>
</evidence>
<feature type="compositionally biased region" description="Pro residues" evidence="4">
    <location>
        <begin position="352"/>
        <end position="371"/>
    </location>
</feature>
<dbReference type="InterPro" id="IPR051159">
    <property type="entry name" value="Hexapeptide_acetyltransf"/>
</dbReference>
<dbReference type="GeneID" id="63848699"/>
<dbReference type="RefSeq" id="XP_040792233.1">
    <property type="nucleotide sequence ID" value="XM_040931447.1"/>
</dbReference>
<protein>
    <recommendedName>
        <fullName evidence="5">Zn(2)-C6 fungal-type domain-containing protein</fullName>
    </recommendedName>
</protein>
<keyword evidence="3" id="KW-0539">Nucleus</keyword>
<keyword evidence="2" id="KW-0808">Transferase</keyword>
<dbReference type="SMART" id="SM00066">
    <property type="entry name" value="GAL4"/>
    <property type="match status" value="1"/>
</dbReference>
<dbReference type="CDD" id="cd00067">
    <property type="entry name" value="GAL4"/>
    <property type="match status" value="1"/>
</dbReference>
<dbReference type="SUPFAM" id="SSF51161">
    <property type="entry name" value="Trimeric LpxA-like enzymes"/>
    <property type="match status" value="1"/>
</dbReference>
<dbReference type="GO" id="GO:0008374">
    <property type="term" value="F:O-acyltransferase activity"/>
    <property type="evidence" value="ECO:0007669"/>
    <property type="project" value="TreeGrafter"/>
</dbReference>
<dbReference type="SUPFAM" id="SSF57701">
    <property type="entry name" value="Zn2/Cys6 DNA-binding domain"/>
    <property type="match status" value="1"/>
</dbReference>
<dbReference type="Pfam" id="PF00172">
    <property type="entry name" value="Zn_clus"/>
    <property type="match status" value="1"/>
</dbReference>
<dbReference type="InterPro" id="IPR024688">
    <property type="entry name" value="Mac_dom"/>
</dbReference>
<dbReference type="AlphaFoldDB" id="A0A9P4GQW5"/>
<evidence type="ECO:0000313" key="7">
    <source>
        <dbReference type="Proteomes" id="UP000800039"/>
    </source>
</evidence>
<gene>
    <name evidence="6" type="ORF">K460DRAFT_349837</name>
</gene>
<feature type="compositionally biased region" description="Low complexity" evidence="4">
    <location>
        <begin position="66"/>
        <end position="77"/>
    </location>
</feature>
<dbReference type="InterPro" id="IPR011004">
    <property type="entry name" value="Trimer_LpxA-like_sf"/>
</dbReference>
<dbReference type="Gene3D" id="2.160.10.10">
    <property type="entry name" value="Hexapeptide repeat proteins"/>
    <property type="match status" value="1"/>
</dbReference>
<keyword evidence="7" id="KW-1185">Reference proteome</keyword>
<sequence length="668" mass="72768">MSTTLHMPAFNPAPYGLKEKTVESFAPAFTSVNGRSSVSPVSTDQQPARPAEATPWTQPPDNSYRSSTDSASPTISSGDRSPESLNKRRLSGFDQDGARPRPSPAATASAPRHLSGPYQPASREETPRMDLAQQHTLAPLDRPVAERRWATEPREVPHNGYQELQHRHPRSTESVQNGMPPVSHASLASISSLNSLGDASTTEMTRAGVQVELKKRKRQFANRTKTGCGTCRRRKKKCDETKPECNNCTRGGFICEGYAHKIPWPKNGVTKPPPPPLQAKERMAAEGASVYARCPVCTQIHIPHCEQPARQSIYPENHAPSAVEGVRSRPINVEEHERKPPAPSSWGSGWNEPPPPPPRVSYPPEQPPAQYPQPQSAATQERPPSHDRHVSQTSQPGPPRQHNPRVYHHTPQSMSQVVGTSPAVAIEPTTHHHHQVVQHPRPAPMAAPPSTAPPGPPPTHYAQQPPMQKSEKDKMLSGQPFLPYDRKLADERHLCTGAVNQFNSTSSAAVSIARDERGRHFKTIVAARWIPPRNTERHIGGHLGGNVHVTAPFHCDYGYNLSIADNVVIGSHCQLLDSARIAIGRNTKIGARVTISTMKTPTDTKLLKGSNGTEIAQEVWIGENVYIGDGCIIEAGVKIGDGAIVRAGSVVVRDLPRDCIAHGNPAFG</sequence>
<dbReference type="InterPro" id="IPR001138">
    <property type="entry name" value="Zn2Cys6_DnaBD"/>
</dbReference>
<dbReference type="Pfam" id="PF12464">
    <property type="entry name" value="Mac"/>
    <property type="match status" value="1"/>
</dbReference>
<feature type="region of interest" description="Disordered" evidence="4">
    <location>
        <begin position="430"/>
        <end position="480"/>
    </location>
</feature>
<proteinExistence type="inferred from homology"/>
<feature type="region of interest" description="Disordered" evidence="4">
    <location>
        <begin position="31"/>
        <end position="128"/>
    </location>
</feature>
<dbReference type="GO" id="GO:0008270">
    <property type="term" value="F:zinc ion binding"/>
    <property type="evidence" value="ECO:0007669"/>
    <property type="project" value="InterPro"/>
</dbReference>
<accession>A0A9P4GQW5</accession>
<dbReference type="PROSITE" id="PS00463">
    <property type="entry name" value="ZN2_CY6_FUNGAL_1"/>
    <property type="match status" value="1"/>
</dbReference>
<dbReference type="PROSITE" id="PS50048">
    <property type="entry name" value="ZN2_CY6_FUNGAL_2"/>
    <property type="match status" value="1"/>
</dbReference>
<evidence type="ECO:0000256" key="2">
    <source>
        <dbReference type="ARBA" id="ARBA00022679"/>
    </source>
</evidence>
<dbReference type="GO" id="GO:0016407">
    <property type="term" value="F:acetyltransferase activity"/>
    <property type="evidence" value="ECO:0007669"/>
    <property type="project" value="InterPro"/>
</dbReference>
<dbReference type="GO" id="GO:0000981">
    <property type="term" value="F:DNA-binding transcription factor activity, RNA polymerase II-specific"/>
    <property type="evidence" value="ECO:0007669"/>
    <property type="project" value="InterPro"/>
</dbReference>
<dbReference type="EMBL" id="ML976614">
    <property type="protein sequence ID" value="KAF1849670.1"/>
    <property type="molecule type" value="Genomic_DNA"/>
</dbReference>
<reference evidence="6" key="1">
    <citation type="submission" date="2020-01" db="EMBL/GenBank/DDBJ databases">
        <authorList>
            <consortium name="DOE Joint Genome Institute"/>
            <person name="Haridas S."/>
            <person name="Albert R."/>
            <person name="Binder M."/>
            <person name="Bloem J."/>
            <person name="Labutti K."/>
            <person name="Salamov A."/>
            <person name="Andreopoulos B."/>
            <person name="Baker S.E."/>
            <person name="Barry K."/>
            <person name="Bills G."/>
            <person name="Bluhm B.H."/>
            <person name="Cannon C."/>
            <person name="Castanera R."/>
            <person name="Culley D.E."/>
            <person name="Daum C."/>
            <person name="Ezra D."/>
            <person name="Gonzalez J.B."/>
            <person name="Henrissat B."/>
            <person name="Kuo A."/>
            <person name="Liang C."/>
            <person name="Lipzen A."/>
            <person name="Lutzoni F."/>
            <person name="Magnuson J."/>
            <person name="Mondo S."/>
            <person name="Nolan M."/>
            <person name="Ohm R."/>
            <person name="Pangilinan J."/>
            <person name="Park H.-J."/>
            <person name="Ramirez L."/>
            <person name="Alfaro M."/>
            <person name="Sun H."/>
            <person name="Tritt A."/>
            <person name="Yoshinaga Y."/>
            <person name="Zwiers L.-H."/>
            <person name="Turgeon B.G."/>
            <person name="Goodwin S.B."/>
            <person name="Spatafora J.W."/>
            <person name="Crous P.W."/>
            <person name="Grigoriev I.V."/>
        </authorList>
    </citation>
    <scope>NUCLEOTIDE SEQUENCE</scope>
    <source>
        <strain evidence="6">CBS 394.84</strain>
    </source>
</reference>
<feature type="region of interest" description="Disordered" evidence="4">
    <location>
        <begin position="153"/>
        <end position="178"/>
    </location>
</feature>
<name>A0A9P4GQW5_9PLEO</name>
<feature type="compositionally biased region" description="Polar residues" evidence="4">
    <location>
        <begin position="55"/>
        <end position="65"/>
    </location>
</feature>
<dbReference type="PANTHER" id="PTHR23416">
    <property type="entry name" value="SIALIC ACID SYNTHASE-RELATED"/>
    <property type="match status" value="1"/>
</dbReference>
<feature type="compositionally biased region" description="Polar residues" evidence="4">
    <location>
        <begin position="31"/>
        <end position="46"/>
    </location>
</feature>
<comment type="similarity">
    <text evidence="1">Belongs to the transferase hexapeptide repeat family.</text>
</comment>
<dbReference type="Gene3D" id="4.10.240.10">
    <property type="entry name" value="Zn(2)-C6 fungal-type DNA-binding domain"/>
    <property type="match status" value="1"/>
</dbReference>
<evidence type="ECO:0000313" key="6">
    <source>
        <dbReference type="EMBL" id="KAF1849670.1"/>
    </source>
</evidence>
<dbReference type="PANTHER" id="PTHR23416:SF76">
    <property type="entry name" value="ZN(II)2CYS6 TRANSCRIPTION FACTOR (EUROFUNG)"/>
    <property type="match status" value="1"/>
</dbReference>
<evidence type="ECO:0000256" key="1">
    <source>
        <dbReference type="ARBA" id="ARBA00007274"/>
    </source>
</evidence>
<feature type="domain" description="Zn(2)-C6 fungal-type" evidence="5">
    <location>
        <begin position="227"/>
        <end position="255"/>
    </location>
</feature>
<dbReference type="OrthoDB" id="25818at2759"/>
<feature type="compositionally biased region" description="Pro residues" evidence="4">
    <location>
        <begin position="441"/>
        <end position="459"/>
    </location>
</feature>
<comment type="caution">
    <text evidence="6">The sequence shown here is derived from an EMBL/GenBank/DDBJ whole genome shotgun (WGS) entry which is preliminary data.</text>
</comment>
<evidence type="ECO:0000259" key="5">
    <source>
        <dbReference type="PROSITE" id="PS50048"/>
    </source>
</evidence>
<dbReference type="InterPro" id="IPR036864">
    <property type="entry name" value="Zn2-C6_fun-type_DNA-bd_sf"/>
</dbReference>
<dbReference type="Pfam" id="PF00132">
    <property type="entry name" value="Hexapep"/>
    <property type="match status" value="1"/>
</dbReference>
<organism evidence="6 7">
    <name type="scientific">Cucurbitaria berberidis CBS 394.84</name>
    <dbReference type="NCBI Taxonomy" id="1168544"/>
    <lineage>
        <taxon>Eukaryota</taxon>
        <taxon>Fungi</taxon>
        <taxon>Dikarya</taxon>
        <taxon>Ascomycota</taxon>
        <taxon>Pezizomycotina</taxon>
        <taxon>Dothideomycetes</taxon>
        <taxon>Pleosporomycetidae</taxon>
        <taxon>Pleosporales</taxon>
        <taxon>Pleosporineae</taxon>
        <taxon>Cucurbitariaceae</taxon>
        <taxon>Cucurbitaria</taxon>
    </lineage>
</organism>
<dbReference type="Proteomes" id="UP000800039">
    <property type="component" value="Unassembled WGS sequence"/>
</dbReference>
<evidence type="ECO:0000256" key="4">
    <source>
        <dbReference type="SAM" id="MobiDB-lite"/>
    </source>
</evidence>